<feature type="domain" description="DUF6314" evidence="6">
    <location>
        <begin position="734"/>
        <end position="789"/>
    </location>
</feature>
<feature type="region of interest" description="Disordered" evidence="5">
    <location>
        <begin position="701"/>
        <end position="739"/>
    </location>
</feature>
<reference evidence="7 8" key="1">
    <citation type="submission" date="2024-02" db="EMBL/GenBank/DDBJ databases">
        <title>De novo assembly and annotation of 12 fungi associated with fruit tree decline syndrome in Ontario, Canada.</title>
        <authorList>
            <person name="Sulman M."/>
            <person name="Ellouze W."/>
            <person name="Ilyukhin E."/>
        </authorList>
    </citation>
    <scope>NUCLEOTIDE SEQUENCE [LARGE SCALE GENOMIC DNA]</scope>
    <source>
        <strain evidence="7 8">M11/M66-122</strain>
    </source>
</reference>
<evidence type="ECO:0000313" key="7">
    <source>
        <dbReference type="EMBL" id="KAK7752555.1"/>
    </source>
</evidence>
<feature type="domain" description="DUF6314" evidence="6">
    <location>
        <begin position="582"/>
        <end position="696"/>
    </location>
</feature>
<evidence type="ECO:0000256" key="3">
    <source>
        <dbReference type="ARBA" id="ARBA00022827"/>
    </source>
</evidence>
<dbReference type="GO" id="GO:0050660">
    <property type="term" value="F:flavin adenine dinucleotide binding"/>
    <property type="evidence" value="ECO:0007669"/>
    <property type="project" value="InterPro"/>
</dbReference>
<dbReference type="EMBL" id="JAKJXP020000037">
    <property type="protein sequence ID" value="KAK7752555.1"/>
    <property type="molecule type" value="Genomic_DNA"/>
</dbReference>
<dbReference type="Gene3D" id="3.50.50.60">
    <property type="entry name" value="FAD/NAD(P)-binding domain"/>
    <property type="match status" value="1"/>
</dbReference>
<dbReference type="InterPro" id="IPR045632">
    <property type="entry name" value="DUF6314"/>
</dbReference>
<keyword evidence="4" id="KW-0560">Oxidoreductase</keyword>
<evidence type="ECO:0000256" key="4">
    <source>
        <dbReference type="ARBA" id="ARBA00023002"/>
    </source>
</evidence>
<dbReference type="Proteomes" id="UP001320420">
    <property type="component" value="Unassembled WGS sequence"/>
</dbReference>
<dbReference type="Pfam" id="PF00743">
    <property type="entry name" value="FMO-like"/>
    <property type="match status" value="1"/>
</dbReference>
<proteinExistence type="inferred from homology"/>
<evidence type="ECO:0000256" key="1">
    <source>
        <dbReference type="ARBA" id="ARBA00009183"/>
    </source>
</evidence>
<keyword evidence="2" id="KW-0285">Flavoprotein</keyword>
<keyword evidence="3" id="KW-0274">FAD</keyword>
<dbReference type="InterPro" id="IPR020946">
    <property type="entry name" value="Flavin_mOase-like"/>
</dbReference>
<organism evidence="7 8">
    <name type="scientific">Diatrype stigma</name>
    <dbReference type="NCBI Taxonomy" id="117547"/>
    <lineage>
        <taxon>Eukaryota</taxon>
        <taxon>Fungi</taxon>
        <taxon>Dikarya</taxon>
        <taxon>Ascomycota</taxon>
        <taxon>Pezizomycotina</taxon>
        <taxon>Sordariomycetes</taxon>
        <taxon>Xylariomycetidae</taxon>
        <taxon>Xylariales</taxon>
        <taxon>Diatrypaceae</taxon>
        <taxon>Diatrype</taxon>
    </lineage>
</organism>
<keyword evidence="8" id="KW-1185">Reference proteome</keyword>
<name>A0AAN9YST2_9PEZI</name>
<evidence type="ECO:0000256" key="5">
    <source>
        <dbReference type="SAM" id="MobiDB-lite"/>
    </source>
</evidence>
<dbReference type="GO" id="GO:0004499">
    <property type="term" value="F:N,N-dimethylaniline monooxygenase activity"/>
    <property type="evidence" value="ECO:0007669"/>
    <property type="project" value="InterPro"/>
</dbReference>
<dbReference type="InterPro" id="IPR050346">
    <property type="entry name" value="FMO-like"/>
</dbReference>
<comment type="caution">
    <text evidence="7">The sequence shown here is derived from an EMBL/GenBank/DDBJ whole genome shotgun (WGS) entry which is preliminary data.</text>
</comment>
<dbReference type="InterPro" id="IPR036188">
    <property type="entry name" value="FAD/NAD-bd_sf"/>
</dbReference>
<dbReference type="GO" id="GO:0050661">
    <property type="term" value="F:NADP binding"/>
    <property type="evidence" value="ECO:0007669"/>
    <property type="project" value="InterPro"/>
</dbReference>
<dbReference type="AlphaFoldDB" id="A0AAN9YST2"/>
<feature type="compositionally biased region" description="Basic and acidic residues" evidence="5">
    <location>
        <begin position="721"/>
        <end position="739"/>
    </location>
</feature>
<dbReference type="Pfam" id="PF19834">
    <property type="entry name" value="DUF6314"/>
    <property type="match status" value="2"/>
</dbReference>
<dbReference type="PANTHER" id="PTHR23023">
    <property type="entry name" value="DIMETHYLANILINE MONOOXYGENASE"/>
    <property type="match status" value="1"/>
</dbReference>
<gene>
    <name evidence="7" type="ORF">SLS62_005523</name>
</gene>
<accession>A0AAN9YST2</accession>
<evidence type="ECO:0000259" key="6">
    <source>
        <dbReference type="Pfam" id="PF19834"/>
    </source>
</evidence>
<evidence type="ECO:0000256" key="2">
    <source>
        <dbReference type="ARBA" id="ARBA00022630"/>
    </source>
</evidence>
<evidence type="ECO:0000313" key="8">
    <source>
        <dbReference type="Proteomes" id="UP001320420"/>
    </source>
</evidence>
<sequence length="790" mass="86650">MMTKTVCIVGAGPSGLVAAKTLLRDAPSGSFKVTIFEAQSRIGGLWPSHKDDSGGLMHPFMVANQSKHTVQFSDLAWDELDPQMPRAWQVGQYLERYLKKYLADVDIRLGHKVVHTELQNGGSWRVRTESDQGGEETSVFDYLLVGTGFFGKPIWPDYIPQEADVPIIHSSKYRDLKTLLAGRKEKDRGGKILVVGGQMSGIEIAGTIATHLSSAVHSPGEKEIAAPEKYSVHHVAHRPAWVFPLFTSPKIDKLAAPFLPCDLPSYNLANRPHPLVNSQGHVSVESARVFNSIYSSVLGTDQSEFSPATKIDGSLMDEPPYLAMSSFYMDFVRQGLITISHGKLATISGRTATLVGSSSIPEDEEKEEVANVAAVVLATGFDPSSSLSFLPTSVRETLAHLPDHPSLPLALAFHGTHHPSLPTLGFVGFYRSPYWGVMEMQARFLARLWATPTAPDGGAAALPVALQSALETDDSIERIFALRASSSPEPSRLSQFPMGDYAFLMQEFARALDMSISPSSPLDTPPLANGKSMDILTPARYSIRGQIETETEAAKSLAQTRDAAVGALQGARFVAGAVFRSLLGEWALERDLVSRLPSHPSGRFVGTARFLLRAGTADGRESPSSPAEGGDDLGLEYLYMEDGEFSASNGLKFRATRRYVYRYDERRDRLSAWFVRTDDPARADYLFHELDFVVPSSEAVDQSAVAGEPGAGPGVGVGDPSRGKRTQEQQKQEEQEHGWRAEASHLCVEDLYDVHYEFAFKAVNLRDWRLGYTVRGPKKDYTINGVYRRK</sequence>
<dbReference type="PRINTS" id="PR00368">
    <property type="entry name" value="FADPNR"/>
</dbReference>
<comment type="similarity">
    <text evidence="1">Belongs to the FMO family.</text>
</comment>
<dbReference type="SUPFAM" id="SSF51905">
    <property type="entry name" value="FAD/NAD(P)-binding domain"/>
    <property type="match status" value="1"/>
</dbReference>
<protein>
    <recommendedName>
        <fullName evidence="6">DUF6314 domain-containing protein</fullName>
    </recommendedName>
</protein>